<evidence type="ECO:0000313" key="2">
    <source>
        <dbReference type="Proteomes" id="UP000828048"/>
    </source>
</evidence>
<organism evidence="1 2">
    <name type="scientific">Vaccinium darrowii</name>
    <dbReference type="NCBI Taxonomy" id="229202"/>
    <lineage>
        <taxon>Eukaryota</taxon>
        <taxon>Viridiplantae</taxon>
        <taxon>Streptophyta</taxon>
        <taxon>Embryophyta</taxon>
        <taxon>Tracheophyta</taxon>
        <taxon>Spermatophyta</taxon>
        <taxon>Magnoliopsida</taxon>
        <taxon>eudicotyledons</taxon>
        <taxon>Gunneridae</taxon>
        <taxon>Pentapetalae</taxon>
        <taxon>asterids</taxon>
        <taxon>Ericales</taxon>
        <taxon>Ericaceae</taxon>
        <taxon>Vaccinioideae</taxon>
        <taxon>Vaccinieae</taxon>
        <taxon>Vaccinium</taxon>
    </lineage>
</organism>
<reference evidence="1 2" key="1">
    <citation type="journal article" date="2021" name="Hortic Res">
        <title>High-quality reference genome and annotation aids understanding of berry development for evergreen blueberry (Vaccinium darrowii).</title>
        <authorList>
            <person name="Yu J."/>
            <person name="Hulse-Kemp A.M."/>
            <person name="Babiker E."/>
            <person name="Staton M."/>
        </authorList>
    </citation>
    <scope>NUCLEOTIDE SEQUENCE [LARGE SCALE GENOMIC DNA]</scope>
    <source>
        <strain evidence="2">cv. NJ 8807/NJ 8810</strain>
        <tissue evidence="1">Young leaf</tissue>
    </source>
</reference>
<gene>
    <name evidence="1" type="ORF">Vadar_010858</name>
</gene>
<accession>A0ACB7WZF3</accession>
<sequence>MGKKCSHCGNTGHNARTCTAHKGSLVNGLRLFGVQLIDKSSSCSSLKSTTSISMKMKKSLSMDWLLSASSMPSSSSSPTSFEPNSQVFMNDNPNKISNGYLSDSVIGHSLERKKGVPWNEEEHLIFLVGLEKLGKGDWRGISRNFVTTRTPTQVASHAQKYFLRQSSLFKKKKTRPSLFDLVMRKEKLAQSHDESSITLGFWQKKQACRATYQPSIPVWLHGSCESQYIANSNLPKSSVHDAAPDLELTLAAPRPMNYLTQSCNFWDAPIASEAIRVV</sequence>
<evidence type="ECO:0000313" key="1">
    <source>
        <dbReference type="EMBL" id="KAH7833896.1"/>
    </source>
</evidence>
<comment type="caution">
    <text evidence="1">The sequence shown here is derived from an EMBL/GenBank/DDBJ whole genome shotgun (WGS) entry which is preliminary data.</text>
</comment>
<protein>
    <submittedName>
        <fullName evidence="1">Uncharacterized protein</fullName>
    </submittedName>
</protein>
<dbReference type="Proteomes" id="UP000828048">
    <property type="component" value="Chromosome 2"/>
</dbReference>
<keyword evidence="2" id="KW-1185">Reference proteome</keyword>
<proteinExistence type="predicted"/>
<name>A0ACB7WZF3_9ERIC</name>
<dbReference type="EMBL" id="CM037152">
    <property type="protein sequence ID" value="KAH7833896.1"/>
    <property type="molecule type" value="Genomic_DNA"/>
</dbReference>